<evidence type="ECO:0000256" key="1">
    <source>
        <dbReference type="SAM" id="MobiDB-lite"/>
    </source>
</evidence>
<evidence type="ECO:0000313" key="3">
    <source>
        <dbReference type="Proteomes" id="UP001301216"/>
    </source>
</evidence>
<feature type="region of interest" description="Disordered" evidence="1">
    <location>
        <begin position="56"/>
        <end position="76"/>
    </location>
</feature>
<sequence length="76" mass="8778">MLSDTVVQWRAFLMPLVREVDAPELLLTLRLMELEARHMEMTIEYLTGRPHAPLNDQLLSFPSSPEELQKETTNAL</sequence>
<evidence type="ECO:0000313" key="2">
    <source>
        <dbReference type="EMBL" id="MCX2697052.1"/>
    </source>
</evidence>
<protein>
    <submittedName>
        <fullName evidence="2">Uncharacterized protein</fullName>
    </submittedName>
</protein>
<dbReference type="EMBL" id="JAPHAV010000003">
    <property type="protein sequence ID" value="MCX2697052.1"/>
    <property type="molecule type" value="Genomic_DNA"/>
</dbReference>
<organism evidence="2 3">
    <name type="scientific">Ochrobactrum chromiisoli</name>
    <dbReference type="NCBI Taxonomy" id="2993941"/>
    <lineage>
        <taxon>Bacteria</taxon>
        <taxon>Pseudomonadati</taxon>
        <taxon>Pseudomonadota</taxon>
        <taxon>Alphaproteobacteria</taxon>
        <taxon>Hyphomicrobiales</taxon>
        <taxon>Brucellaceae</taxon>
        <taxon>Brucella/Ochrobactrum group</taxon>
        <taxon>Ochrobactrum</taxon>
    </lineage>
</organism>
<accession>A0ABT3QN96</accession>
<dbReference type="RefSeq" id="WP_265984587.1">
    <property type="nucleotide sequence ID" value="NZ_JAPHAV010000003.1"/>
</dbReference>
<dbReference type="Proteomes" id="UP001301216">
    <property type="component" value="Unassembled WGS sequence"/>
</dbReference>
<keyword evidence="3" id="KW-1185">Reference proteome</keyword>
<reference evidence="2 3" key="1">
    <citation type="submission" date="2022-11" db="EMBL/GenBank/DDBJ databases">
        <title>Brucella sp. YY2X, whole genome shotgun sequencing project.</title>
        <authorList>
            <person name="Yang Y."/>
        </authorList>
    </citation>
    <scope>NUCLEOTIDE SEQUENCE [LARGE SCALE GENOMIC DNA]</scope>
    <source>
        <strain evidence="2 3">YY2X</strain>
    </source>
</reference>
<comment type="caution">
    <text evidence="2">The sequence shown here is derived from an EMBL/GenBank/DDBJ whole genome shotgun (WGS) entry which is preliminary data.</text>
</comment>
<gene>
    <name evidence="2" type="ORF">OPR82_09700</name>
</gene>
<proteinExistence type="predicted"/>
<name>A0ABT3QN96_9HYPH</name>